<comment type="caution">
    <text evidence="1">The sequence shown here is derived from an EMBL/GenBank/DDBJ whole genome shotgun (WGS) entry which is preliminary data.</text>
</comment>
<reference evidence="1" key="1">
    <citation type="submission" date="2018-11" db="EMBL/GenBank/DDBJ databases">
        <authorList>
            <person name="Onetto C."/>
        </authorList>
    </citation>
    <scope>NUCLEOTIDE SEQUENCE [LARGE SCALE GENOMIC DNA]</scope>
</reference>
<gene>
    <name evidence="1" type="ORF">DF3PA_70132</name>
</gene>
<dbReference type="AlphaFoldDB" id="A0A564WHM5"/>
<dbReference type="EMBL" id="UXAT02000052">
    <property type="protein sequence ID" value="VUX47811.1"/>
    <property type="molecule type" value="Genomic_DNA"/>
</dbReference>
<sequence>MTVLLYEGKTTNTQSLTTESSVEKITLGDGYEQRVNPSINPVRDTWQVTWAGLSSVEAQALRSWLDGYRTTPLAWTTPLGVQDNFFVEDVSIDRLTPSTPMFEARAKLVQSHSSVVEGSSGGETEPGGLTGQIQYNNESTFGGDSGFTTNGSGSVNITGDLDVDNININGNTISSTTGNIILEPDGINLVLAMSGYDMSLGPAHSFVTKGYVDSFSVSPGGSTSQIQYNNNGSFAGDTGFTTDGVGNLTIDGSLTLSDVIVTDKLYLSLAGTGEIQVNKTYDSTDSILAVQTTSDTSTRSGGLVLGRARTDLQPPRSGNRIGTIYSRSISNTSTVRSSARIIFSATEDHDHTNNYTGTKIDFYTIPNLSSTNTLALTIDQDQSVSVGNIKLKTNTISSTNTDGNIVLDPNGSGTVDVSSARITSLATPTSGTDAVNKSYVDATFLTSSSILDSLGDVSVGSPGLSEDGYVLTWDHTAGYFVLTAPVTAGEVNTASNLGAGEGIYESKSGVDLRFKSLVAGTNVSLDTTANTITINAAAGSSETTEIDLGDILVAHAYNNSNGSSIAASSTGYVNFDTKHYEISTSYVSMSSGELTINDTGKFLIIAEVGVQFTTSSTKGSVYATIQTNNSGSFADIASSFRILSEAGASTSTVLQNANAVCSGVVEFATTGKKVRIALANQASVSAIVNIAKTNNIRIYKIENTAEVPVGGGGGGGSAVGAAGQVQYSDGSSGFTSSENVTYLSSIGGLRLPFAVTHVGSASNPSWTSYDASYTLPITVAHSYVSLNNQPASDETNQAVLTIDTPGSAPTMPEGTEAVFELTIENTHADRQITVVCGAGFTVYDGAIARVMRLLPGTRDTFKFRYRYLSSTGTWFCEGVPSIKDTFSFYFSTPDASDIQSGDVIGYFPPPGSSGNTMSVPGWSGDFGSCWVVPTPTTTQTLYIEERTGSPDTWSQRGTITIAADQSWGTYSFSAPQTDSTKPWRIRAPANLDIHTIHGFLNVMKKVAV</sequence>
<dbReference type="Proteomes" id="UP000326641">
    <property type="component" value="Unassembled WGS sequence"/>
</dbReference>
<keyword evidence="2" id="KW-1185">Reference proteome</keyword>
<proteinExistence type="predicted"/>
<evidence type="ECO:0000313" key="1">
    <source>
        <dbReference type="EMBL" id="VUX47811.1"/>
    </source>
</evidence>
<name>A0A564WHM5_9PROT</name>
<evidence type="ECO:0000313" key="2">
    <source>
        <dbReference type="Proteomes" id="UP000326641"/>
    </source>
</evidence>
<organism evidence="1 2">
    <name type="scientific">Candidatus Defluviicoccus seviourii</name>
    <dbReference type="NCBI Taxonomy" id="2565273"/>
    <lineage>
        <taxon>Bacteria</taxon>
        <taxon>Pseudomonadati</taxon>
        <taxon>Pseudomonadota</taxon>
        <taxon>Alphaproteobacteria</taxon>
        <taxon>Rhodospirillales</taxon>
        <taxon>Rhodospirillaceae</taxon>
        <taxon>Defluviicoccus</taxon>
    </lineage>
</organism>
<protein>
    <submittedName>
        <fullName evidence="1">Uncharacterized protein</fullName>
    </submittedName>
</protein>
<accession>A0A564WHM5</accession>